<accession>A0A346KCD5</accession>
<comment type="caution">
    <text evidence="1">The sequence shown here is derived from an EMBL/GenBank/DDBJ whole genome shotgun (WGS) entry which is preliminary data.</text>
</comment>
<sequence>MCFQARHDKLCTCHCVCFLLFLFWDKFSIVAKFRVIGRAWREKNEKKCGENWLILNIPVLPLKNLVNFYRSLSLLID</sequence>
<evidence type="ECO:0000313" key="1">
    <source>
        <dbReference type="EMBL" id="RFN65427.1"/>
    </source>
</evidence>
<protein>
    <submittedName>
        <fullName evidence="1">Uncharacterized protein</fullName>
    </submittedName>
</protein>
<organism evidence="1">
    <name type="scientific">Haemophilus influenzae</name>
    <dbReference type="NCBI Taxonomy" id="727"/>
    <lineage>
        <taxon>Bacteria</taxon>
        <taxon>Pseudomonadati</taxon>
        <taxon>Pseudomonadota</taxon>
        <taxon>Gammaproteobacteria</taxon>
        <taxon>Pasteurellales</taxon>
        <taxon>Pasteurellaceae</taxon>
        <taxon>Haemophilus</taxon>
    </lineage>
</organism>
<proteinExistence type="predicted"/>
<name>A0A346KCD5_HAEIF</name>
<dbReference type="AlphaFoldDB" id="A0A346KCD5"/>
<gene>
    <name evidence="1" type="ORF">CH627_01080</name>
</gene>
<reference evidence="1" key="1">
    <citation type="submission" date="2018-08" db="EMBL/GenBank/DDBJ databases">
        <title>Antagonistic pleiotropy in the bifunctional surface protein FadL/P1 during adaptation of Haemophilus influenzae to chronic lung infection associated with COPD.</title>
        <authorList>
            <person name="Moleres J."/>
            <person name="Ehrlich R."/>
        </authorList>
    </citation>
    <scope>NUCLEOTIDE SEQUENCE [LARGE SCALE GENOMIC DNA]</scope>
    <source>
        <strain evidence="1">P668-6062</strain>
    </source>
</reference>
<dbReference type="EMBL" id="QVJI01000001">
    <property type="protein sequence ID" value="RFN65427.1"/>
    <property type="molecule type" value="Genomic_DNA"/>
</dbReference>